<dbReference type="SUPFAM" id="SSF51556">
    <property type="entry name" value="Metallo-dependent hydrolases"/>
    <property type="match status" value="1"/>
</dbReference>
<reference evidence="2 3" key="1">
    <citation type="submission" date="2024-09" db="EMBL/GenBank/DDBJ databases">
        <authorList>
            <person name="Sun Q."/>
            <person name="Mori K."/>
        </authorList>
    </citation>
    <scope>NUCLEOTIDE SEQUENCE [LARGE SCALE GENOMIC DNA]</scope>
    <source>
        <strain evidence="2 3">JCM 6917</strain>
    </source>
</reference>
<sequence length="476" mass="51198">MPTRPAALLLRSATVVDTRDGSRRPGTDVLVQDGVITAVGPALAAPDGTVPVDARGRYVVPGFNDMHAHPLGRGGDVAATLELMLAHGITGYRQMSGDFDLLHARARGELRFPDASPALLAMPGPLLTMLNTATPEQAVATVREQVAAGADFVKSAAMSKERFFDAQAEALRLGVPIVGHLPGGIDVLRASRLGIRSIEHFGSGLGVLACCSTEEHDIQRAAGERQRLSLPKIKMPFMDKAVNALMRRVVLNPVNLNKAEDVAIVDRAVRTYDEDRTRELAAHFVADGTWHVPTLIRQKTSKLCDDPSFAADPDLRYMSPATLRTWHGVVGRFRKRFTPEQRATLAASHRAEYDMARIFDEAGVRMLVGTDSSGAVWVVPGAALHDEIDLLAEAGVPPLRLLQMLTLFAAEFLGTTDSMGTVEAGRNADLVLLDADPVADAANLHRVVGVVRAGTHYSEQDLTATKDRLAAARTVD</sequence>
<dbReference type="PANTHER" id="PTHR43135:SF3">
    <property type="entry name" value="ALPHA-D-RIBOSE 1-METHYLPHOSPHONATE 5-TRIPHOSPHATE DIPHOSPHATASE"/>
    <property type="match status" value="1"/>
</dbReference>
<name>A0ABV5N7L9_9ACTN</name>
<dbReference type="InterPro" id="IPR011059">
    <property type="entry name" value="Metal-dep_hydrolase_composite"/>
</dbReference>
<dbReference type="InterPro" id="IPR032466">
    <property type="entry name" value="Metal_Hydrolase"/>
</dbReference>
<evidence type="ECO:0000259" key="1">
    <source>
        <dbReference type="Pfam" id="PF01979"/>
    </source>
</evidence>
<evidence type="ECO:0000313" key="3">
    <source>
        <dbReference type="Proteomes" id="UP001589709"/>
    </source>
</evidence>
<comment type="caution">
    <text evidence="2">The sequence shown here is derived from an EMBL/GenBank/DDBJ whole genome shotgun (WGS) entry which is preliminary data.</text>
</comment>
<proteinExistence type="predicted"/>
<dbReference type="InterPro" id="IPR051781">
    <property type="entry name" value="Metallo-dep_Hydrolase"/>
</dbReference>
<dbReference type="InterPro" id="IPR006680">
    <property type="entry name" value="Amidohydro-rel"/>
</dbReference>
<dbReference type="RefSeq" id="WP_381349168.1">
    <property type="nucleotide sequence ID" value="NZ_JBHMCY010000064.1"/>
</dbReference>
<dbReference type="SUPFAM" id="SSF51338">
    <property type="entry name" value="Composite domain of metallo-dependent hydrolases"/>
    <property type="match status" value="1"/>
</dbReference>
<evidence type="ECO:0000313" key="2">
    <source>
        <dbReference type="EMBL" id="MFB9466278.1"/>
    </source>
</evidence>
<dbReference type="Gene3D" id="2.30.40.10">
    <property type="entry name" value="Urease, subunit C, domain 1"/>
    <property type="match status" value="2"/>
</dbReference>
<gene>
    <name evidence="2" type="ORF">ACFF45_27075</name>
</gene>
<dbReference type="PANTHER" id="PTHR43135">
    <property type="entry name" value="ALPHA-D-RIBOSE 1-METHYLPHOSPHONATE 5-TRIPHOSPHATE DIPHOSPHATASE"/>
    <property type="match status" value="1"/>
</dbReference>
<keyword evidence="3" id="KW-1185">Reference proteome</keyword>
<dbReference type="EMBL" id="JBHMCY010000064">
    <property type="protein sequence ID" value="MFB9466278.1"/>
    <property type="molecule type" value="Genomic_DNA"/>
</dbReference>
<accession>A0ABV5N7L9</accession>
<dbReference type="Pfam" id="PF01979">
    <property type="entry name" value="Amidohydro_1"/>
    <property type="match status" value="1"/>
</dbReference>
<feature type="domain" description="Amidohydrolase-related" evidence="1">
    <location>
        <begin position="354"/>
        <end position="454"/>
    </location>
</feature>
<dbReference type="Proteomes" id="UP001589709">
    <property type="component" value="Unassembled WGS sequence"/>
</dbReference>
<dbReference type="Gene3D" id="3.20.20.140">
    <property type="entry name" value="Metal-dependent hydrolases"/>
    <property type="match status" value="2"/>
</dbReference>
<organism evidence="2 3">
    <name type="scientific">Streptomyces cinereospinus</name>
    <dbReference type="NCBI Taxonomy" id="285561"/>
    <lineage>
        <taxon>Bacteria</taxon>
        <taxon>Bacillati</taxon>
        <taxon>Actinomycetota</taxon>
        <taxon>Actinomycetes</taxon>
        <taxon>Kitasatosporales</taxon>
        <taxon>Streptomycetaceae</taxon>
        <taxon>Streptomyces</taxon>
    </lineage>
</organism>
<protein>
    <submittedName>
        <fullName evidence="2">Amidohydrolase family protein</fullName>
    </submittedName>
</protein>